<dbReference type="Pfam" id="PF00098">
    <property type="entry name" value="zf-CCHC"/>
    <property type="match status" value="1"/>
</dbReference>
<evidence type="ECO:0000256" key="1">
    <source>
        <dbReference type="SAM" id="MobiDB-lite"/>
    </source>
</evidence>
<dbReference type="InterPro" id="IPR001878">
    <property type="entry name" value="Znf_CCHC"/>
</dbReference>
<evidence type="ECO:0000313" key="4">
    <source>
        <dbReference type="Proteomes" id="UP000735302"/>
    </source>
</evidence>
<accession>A0AAV4BME9</accession>
<dbReference type="InterPro" id="IPR036875">
    <property type="entry name" value="Znf_CCHC_sf"/>
</dbReference>
<feature type="region of interest" description="Disordered" evidence="1">
    <location>
        <begin position="1"/>
        <end position="20"/>
    </location>
</feature>
<protein>
    <recommendedName>
        <fullName evidence="2">CCHC-type domain-containing protein</fullName>
    </recommendedName>
</protein>
<evidence type="ECO:0000313" key="3">
    <source>
        <dbReference type="EMBL" id="GFO20191.1"/>
    </source>
</evidence>
<dbReference type="EMBL" id="BLXT01005153">
    <property type="protein sequence ID" value="GFO20191.1"/>
    <property type="molecule type" value="Genomic_DNA"/>
</dbReference>
<evidence type="ECO:0000259" key="2">
    <source>
        <dbReference type="Pfam" id="PF00098"/>
    </source>
</evidence>
<gene>
    <name evidence="3" type="ORF">PoB_004669600</name>
</gene>
<feature type="domain" description="CCHC-type" evidence="2">
    <location>
        <begin position="42"/>
        <end position="54"/>
    </location>
</feature>
<organism evidence="3 4">
    <name type="scientific">Plakobranchus ocellatus</name>
    <dbReference type="NCBI Taxonomy" id="259542"/>
    <lineage>
        <taxon>Eukaryota</taxon>
        <taxon>Metazoa</taxon>
        <taxon>Spiralia</taxon>
        <taxon>Lophotrochozoa</taxon>
        <taxon>Mollusca</taxon>
        <taxon>Gastropoda</taxon>
        <taxon>Heterobranchia</taxon>
        <taxon>Euthyneura</taxon>
        <taxon>Panpulmonata</taxon>
        <taxon>Sacoglossa</taxon>
        <taxon>Placobranchoidea</taxon>
        <taxon>Plakobranchidae</taxon>
        <taxon>Plakobranchus</taxon>
    </lineage>
</organism>
<keyword evidence="4" id="KW-1185">Reference proteome</keyword>
<reference evidence="3 4" key="1">
    <citation type="journal article" date="2021" name="Elife">
        <title>Chloroplast acquisition without the gene transfer in kleptoplastic sea slugs, Plakobranchus ocellatus.</title>
        <authorList>
            <person name="Maeda T."/>
            <person name="Takahashi S."/>
            <person name="Yoshida T."/>
            <person name="Shimamura S."/>
            <person name="Takaki Y."/>
            <person name="Nagai Y."/>
            <person name="Toyoda A."/>
            <person name="Suzuki Y."/>
            <person name="Arimoto A."/>
            <person name="Ishii H."/>
            <person name="Satoh N."/>
            <person name="Nishiyama T."/>
            <person name="Hasebe M."/>
            <person name="Maruyama T."/>
            <person name="Minagawa J."/>
            <person name="Obokata J."/>
            <person name="Shigenobu S."/>
        </authorList>
    </citation>
    <scope>NUCLEOTIDE SEQUENCE [LARGE SCALE GENOMIC DNA]</scope>
</reference>
<feature type="compositionally biased region" description="Polar residues" evidence="1">
    <location>
        <begin position="1"/>
        <end position="17"/>
    </location>
</feature>
<sequence length="152" mass="16705">MQADQSASAATSPSGGQSLIHRLAHRPSPQQGNTKQPGTLICTNCGRRGHRAKNTTYPALNQTYSLCGKLGHFKRACRSGPAAPKRDKRTRAFHNNVKAVSSRPFLHTEHLLRGKHFIPITAEVDSTNLRYNCSNKQAPFCSPPITPCRYSP</sequence>
<dbReference type="Proteomes" id="UP000735302">
    <property type="component" value="Unassembled WGS sequence"/>
</dbReference>
<dbReference type="GO" id="GO:0003676">
    <property type="term" value="F:nucleic acid binding"/>
    <property type="evidence" value="ECO:0007669"/>
    <property type="project" value="InterPro"/>
</dbReference>
<proteinExistence type="predicted"/>
<name>A0AAV4BME9_9GAST</name>
<comment type="caution">
    <text evidence="3">The sequence shown here is derived from an EMBL/GenBank/DDBJ whole genome shotgun (WGS) entry which is preliminary data.</text>
</comment>
<dbReference type="SUPFAM" id="SSF57756">
    <property type="entry name" value="Retrovirus zinc finger-like domains"/>
    <property type="match status" value="1"/>
</dbReference>
<dbReference type="AlphaFoldDB" id="A0AAV4BME9"/>
<dbReference type="GO" id="GO:0008270">
    <property type="term" value="F:zinc ion binding"/>
    <property type="evidence" value="ECO:0007669"/>
    <property type="project" value="InterPro"/>
</dbReference>
<dbReference type="Gene3D" id="4.10.60.10">
    <property type="entry name" value="Zinc finger, CCHC-type"/>
    <property type="match status" value="1"/>
</dbReference>